<dbReference type="EMBL" id="PFWU01000033">
    <property type="protein sequence ID" value="PJA45501.1"/>
    <property type="molecule type" value="Genomic_DNA"/>
</dbReference>
<gene>
    <name evidence="1" type="ORF">CO174_02900</name>
</gene>
<dbReference type="AlphaFoldDB" id="A0A2M7XC82"/>
<evidence type="ECO:0008006" key="3">
    <source>
        <dbReference type="Google" id="ProtNLM"/>
    </source>
</evidence>
<evidence type="ECO:0000313" key="1">
    <source>
        <dbReference type="EMBL" id="PJA45501.1"/>
    </source>
</evidence>
<accession>A0A2M7XC82</accession>
<evidence type="ECO:0000313" key="2">
    <source>
        <dbReference type="Proteomes" id="UP000229385"/>
    </source>
</evidence>
<name>A0A2M7XC82_9BACT</name>
<proteinExistence type="predicted"/>
<organism evidence="1 2">
    <name type="scientific">Candidatus Uhrbacteria bacterium CG_4_9_14_3_um_filter_50_9</name>
    <dbReference type="NCBI Taxonomy" id="1975035"/>
    <lineage>
        <taxon>Bacteria</taxon>
        <taxon>Candidatus Uhriibacteriota</taxon>
    </lineage>
</organism>
<comment type="caution">
    <text evidence="1">The sequence shown here is derived from an EMBL/GenBank/DDBJ whole genome shotgun (WGS) entry which is preliminary data.</text>
</comment>
<sequence>MKKHFLLLSAILFVGTGCFGGGGVTETEDPVNLIDHDAILLEAKENGLIMDDEEINSMRERLASDVGLLQISDVATLADSELSESDTAALADVTGGESFGLAHAAYENGVYTMVARMGGLPEPAEGYFYEGWIVRRGEDLSVISTGPVTYLDNDVVNVYRSTTDLTDHNFFVLTLEADDGNPSPLEHILEGTFK</sequence>
<dbReference type="Proteomes" id="UP000229385">
    <property type="component" value="Unassembled WGS sequence"/>
</dbReference>
<protein>
    <recommendedName>
        <fullName evidence="3">Anti-sigma factor</fullName>
    </recommendedName>
</protein>
<reference evidence="2" key="1">
    <citation type="submission" date="2017-09" db="EMBL/GenBank/DDBJ databases">
        <title>Depth-based differentiation of microbial function through sediment-hosted aquifers and enrichment of novel symbionts in the deep terrestrial subsurface.</title>
        <authorList>
            <person name="Probst A.J."/>
            <person name="Ladd B."/>
            <person name="Jarett J.K."/>
            <person name="Geller-Mcgrath D.E."/>
            <person name="Sieber C.M.K."/>
            <person name="Emerson J.B."/>
            <person name="Anantharaman K."/>
            <person name="Thomas B.C."/>
            <person name="Malmstrom R."/>
            <person name="Stieglmeier M."/>
            <person name="Klingl A."/>
            <person name="Woyke T."/>
            <person name="Ryan C.M."/>
            <person name="Banfield J.F."/>
        </authorList>
    </citation>
    <scope>NUCLEOTIDE SEQUENCE [LARGE SCALE GENOMIC DNA]</scope>
</reference>
<dbReference type="PROSITE" id="PS51257">
    <property type="entry name" value="PROKAR_LIPOPROTEIN"/>
    <property type="match status" value="1"/>
</dbReference>